<protein>
    <submittedName>
        <fullName evidence="2">Uncharacterized protein</fullName>
    </submittedName>
</protein>
<evidence type="ECO:0000313" key="3">
    <source>
        <dbReference type="Proteomes" id="UP000215914"/>
    </source>
</evidence>
<organism evidence="2 3">
    <name type="scientific">Helianthus annuus</name>
    <name type="common">Common sunflower</name>
    <dbReference type="NCBI Taxonomy" id="4232"/>
    <lineage>
        <taxon>Eukaryota</taxon>
        <taxon>Viridiplantae</taxon>
        <taxon>Streptophyta</taxon>
        <taxon>Embryophyta</taxon>
        <taxon>Tracheophyta</taxon>
        <taxon>Spermatophyta</taxon>
        <taxon>Magnoliopsida</taxon>
        <taxon>eudicotyledons</taxon>
        <taxon>Gunneridae</taxon>
        <taxon>Pentapetalae</taxon>
        <taxon>asterids</taxon>
        <taxon>campanulids</taxon>
        <taxon>Asterales</taxon>
        <taxon>Asteraceae</taxon>
        <taxon>Asteroideae</taxon>
        <taxon>Heliantheae alliance</taxon>
        <taxon>Heliantheae</taxon>
        <taxon>Helianthus</taxon>
    </lineage>
</organism>
<reference evidence="3" key="1">
    <citation type="journal article" date="2017" name="Nature">
        <title>The sunflower genome provides insights into oil metabolism, flowering and Asterid evolution.</title>
        <authorList>
            <person name="Badouin H."/>
            <person name="Gouzy J."/>
            <person name="Grassa C.J."/>
            <person name="Murat F."/>
            <person name="Staton S.E."/>
            <person name="Cottret L."/>
            <person name="Lelandais-Briere C."/>
            <person name="Owens G.L."/>
            <person name="Carrere S."/>
            <person name="Mayjonade B."/>
            <person name="Legrand L."/>
            <person name="Gill N."/>
            <person name="Kane N.C."/>
            <person name="Bowers J.E."/>
            <person name="Hubner S."/>
            <person name="Bellec A."/>
            <person name="Berard A."/>
            <person name="Berges H."/>
            <person name="Blanchet N."/>
            <person name="Boniface M.C."/>
            <person name="Brunel D."/>
            <person name="Catrice O."/>
            <person name="Chaidir N."/>
            <person name="Claudel C."/>
            <person name="Donnadieu C."/>
            <person name="Faraut T."/>
            <person name="Fievet G."/>
            <person name="Helmstetter N."/>
            <person name="King M."/>
            <person name="Knapp S.J."/>
            <person name="Lai Z."/>
            <person name="Le Paslier M.C."/>
            <person name="Lippi Y."/>
            <person name="Lorenzon L."/>
            <person name="Mandel J.R."/>
            <person name="Marage G."/>
            <person name="Marchand G."/>
            <person name="Marquand E."/>
            <person name="Bret-Mestries E."/>
            <person name="Morien E."/>
            <person name="Nambeesan S."/>
            <person name="Nguyen T."/>
            <person name="Pegot-Espagnet P."/>
            <person name="Pouilly N."/>
            <person name="Raftis F."/>
            <person name="Sallet E."/>
            <person name="Schiex T."/>
            <person name="Thomas J."/>
            <person name="Vandecasteele C."/>
            <person name="Vares D."/>
            <person name="Vear F."/>
            <person name="Vautrin S."/>
            <person name="Crespi M."/>
            <person name="Mangin B."/>
            <person name="Burke J.M."/>
            <person name="Salse J."/>
            <person name="Munos S."/>
            <person name="Vincourt P."/>
            <person name="Rieseberg L.H."/>
            <person name="Langlade N.B."/>
        </authorList>
    </citation>
    <scope>NUCLEOTIDE SEQUENCE [LARGE SCALE GENOMIC DNA]</scope>
    <source>
        <strain evidence="3">cv. SF193</strain>
    </source>
</reference>
<sequence>MKSNSSQIKFFYGVHIGVRRSNLFKPLHKGFLPVVCTLQPCEYIKTVFVPKKGHIHVVIKWPAAQGIVHVLLVVMAGFYKGWSQQEGVMSS</sequence>
<keyword evidence="1" id="KW-0812">Transmembrane</keyword>
<accession>A0A251S8U9</accession>
<evidence type="ECO:0000313" key="2">
    <source>
        <dbReference type="EMBL" id="OTF95254.1"/>
    </source>
</evidence>
<name>A0A251S8U9_HELAN</name>
<keyword evidence="1" id="KW-1133">Transmembrane helix</keyword>
<proteinExistence type="predicted"/>
<dbReference type="InParanoid" id="A0A251S8U9"/>
<evidence type="ECO:0000256" key="1">
    <source>
        <dbReference type="SAM" id="Phobius"/>
    </source>
</evidence>
<dbReference type="AlphaFoldDB" id="A0A251S8U9"/>
<gene>
    <name evidence="2" type="ORF">HannXRQ_Chr15g0481081</name>
</gene>
<feature type="transmembrane region" description="Helical" evidence="1">
    <location>
        <begin position="61"/>
        <end position="82"/>
    </location>
</feature>
<dbReference type="Proteomes" id="UP000215914">
    <property type="component" value="Chromosome 15"/>
</dbReference>
<dbReference type="EMBL" id="CM007904">
    <property type="protein sequence ID" value="OTF95254.1"/>
    <property type="molecule type" value="Genomic_DNA"/>
</dbReference>
<keyword evidence="3" id="KW-1185">Reference proteome</keyword>
<keyword evidence="1" id="KW-0472">Membrane</keyword>